<feature type="compositionally biased region" description="Polar residues" evidence="7">
    <location>
        <begin position="363"/>
        <end position="378"/>
    </location>
</feature>
<feature type="compositionally biased region" description="Basic and acidic residues" evidence="7">
    <location>
        <begin position="340"/>
        <end position="362"/>
    </location>
</feature>
<dbReference type="Gene3D" id="2.40.330.10">
    <property type="entry name" value="DNA-binding pseudobarrel domain"/>
    <property type="match status" value="6"/>
</dbReference>
<dbReference type="PANTHER" id="PTHR31674:SF75">
    <property type="entry name" value="TF-B3 DOMAIN-CONTAINING PROTEIN"/>
    <property type="match status" value="1"/>
</dbReference>
<evidence type="ECO:0000313" key="10">
    <source>
        <dbReference type="Proteomes" id="UP000836841"/>
    </source>
</evidence>
<feature type="coiled-coil region" evidence="6">
    <location>
        <begin position="795"/>
        <end position="822"/>
    </location>
</feature>
<reference evidence="9 10" key="1">
    <citation type="submission" date="2022-03" db="EMBL/GenBank/DDBJ databases">
        <authorList>
            <person name="Nunn A."/>
            <person name="Chopra R."/>
            <person name="Nunn A."/>
            <person name="Contreras Garrido A."/>
        </authorList>
    </citation>
    <scope>NUCLEOTIDE SEQUENCE [LARGE SCALE GENOMIC DNA]</scope>
</reference>
<comment type="subcellular location">
    <subcellularLocation>
        <location evidence="1">Nucleus</location>
    </subcellularLocation>
</comment>
<keyword evidence="6" id="KW-0175">Coiled coil</keyword>
<dbReference type="EMBL" id="OU466863">
    <property type="protein sequence ID" value="CAH2077353.1"/>
    <property type="molecule type" value="Genomic_DNA"/>
</dbReference>
<evidence type="ECO:0000256" key="4">
    <source>
        <dbReference type="ARBA" id="ARBA00023163"/>
    </source>
</evidence>
<evidence type="ECO:0000256" key="2">
    <source>
        <dbReference type="ARBA" id="ARBA00023015"/>
    </source>
</evidence>
<dbReference type="SMART" id="SM01019">
    <property type="entry name" value="B3"/>
    <property type="match status" value="6"/>
</dbReference>
<keyword evidence="3" id="KW-0238">DNA-binding</keyword>
<accession>A0AAU9T044</accession>
<feature type="domain" description="TF-B3" evidence="8">
    <location>
        <begin position="25"/>
        <end position="117"/>
    </location>
</feature>
<keyword evidence="10" id="KW-1185">Reference proteome</keyword>
<dbReference type="PANTHER" id="PTHR31674">
    <property type="entry name" value="B3 DOMAIN-CONTAINING PROTEIN REM-LIKE 3-RELATED"/>
    <property type="match status" value="1"/>
</dbReference>
<evidence type="ECO:0000256" key="6">
    <source>
        <dbReference type="SAM" id="Coils"/>
    </source>
</evidence>
<dbReference type="InterPro" id="IPR039218">
    <property type="entry name" value="REM_fam"/>
</dbReference>
<feature type="domain" description="TF-B3" evidence="8">
    <location>
        <begin position="474"/>
        <end position="571"/>
    </location>
</feature>
<feature type="compositionally biased region" description="Basic residues" evidence="7">
    <location>
        <begin position="725"/>
        <end position="742"/>
    </location>
</feature>
<dbReference type="Proteomes" id="UP000836841">
    <property type="component" value="Chromosome 7"/>
</dbReference>
<evidence type="ECO:0000313" key="9">
    <source>
        <dbReference type="EMBL" id="CAH2077353.1"/>
    </source>
</evidence>
<dbReference type="InterPro" id="IPR015300">
    <property type="entry name" value="DNA-bd_pseudobarrel_sf"/>
</dbReference>
<dbReference type="Pfam" id="PF02362">
    <property type="entry name" value="B3"/>
    <property type="match status" value="5"/>
</dbReference>
<keyword evidence="5" id="KW-0539">Nucleus</keyword>
<dbReference type="SUPFAM" id="SSF101936">
    <property type="entry name" value="DNA-binding pseudobarrel domain"/>
    <property type="match status" value="6"/>
</dbReference>
<feature type="region of interest" description="Disordered" evidence="7">
    <location>
        <begin position="332"/>
        <end position="378"/>
    </location>
</feature>
<evidence type="ECO:0000259" key="8">
    <source>
        <dbReference type="PROSITE" id="PS50863"/>
    </source>
</evidence>
<feature type="domain" description="TF-B3" evidence="8">
    <location>
        <begin position="225"/>
        <end position="321"/>
    </location>
</feature>
<feature type="region of interest" description="Disordered" evidence="7">
    <location>
        <begin position="724"/>
        <end position="762"/>
    </location>
</feature>
<dbReference type="AlphaFoldDB" id="A0AAU9T044"/>
<evidence type="ECO:0000256" key="5">
    <source>
        <dbReference type="ARBA" id="ARBA00023242"/>
    </source>
</evidence>
<sequence length="834" mass="95267">MTLRKNKKYLSSSTMADPLVPPQPKPFFFVAFLADHNYNPMIPDEFFSTHLEDRNEFSKLKLTSDAFDRTWEVKLNGRRFADGWEDFSAAHSLRHDDVLIFKHHGEMIFHTLAKHFTMTNGLNKRWCVIDLMNQSGKSWVHGLRHNKKNGQDFIRGGWRSFCLANELKLGISYRFKLVRNGKRPLLQLCSDITPQGSCSKAKGKAKVSTKSSREGKSASMKRNKFLTVTLKPYMLKSRHLRLPRHFARENGIKKAGEITLVDKDGVKWPSYVVYATGQGSFYMAKSFKDFCEGSGIKTGETFTLEFVREEGTTPMLKFYSKAKAKIVQIPRESSGQASLGKEEETETRFQKRARLSSEEGPSRRSQTPNKSTATQKNLQCKQPLQSCSFSDQLTKVKQSTAGILTDVRRFRSEVEIKEKILEALLQELDALGKIESTKLKLTSDAFVRTWEVKLNGRRFAGGWEYFAATHCLRDDDVLVFRNDGDMRFHSLQKGFARANGLIERHCEIDLMNQHGKSWTLDLRYIRTTDQARIRRGWTDFCLTNGLEAGSVYRFKFVRNGTRPLIRLCSGTIPKGNCSKQSGRYHLSEKPSSGCSASESASVNKFLTITFKPYMLKSGQLRLTRNFARENGIKKAGEITLVDKYGVKWPSYLKPADDIGRFYIAKGWRSFCAANRLETGESFTLQFVRGKVSTPMLKFCSKVKAKVNKYTSEYKYHLMAPEGQVKHHGMKKKRLKKKQKLRARVSEGGSSRRSLASDSSASDLKTLQRKEPFKPCSISDQINKVKQCIKDTLSGVRRFQSELEKKEQNLEASLEEIDVLEKVLDFNKTLNSRKI</sequence>
<dbReference type="GO" id="GO:0003677">
    <property type="term" value="F:DNA binding"/>
    <property type="evidence" value="ECO:0007669"/>
    <property type="project" value="UniProtKB-KW"/>
</dbReference>
<protein>
    <recommendedName>
        <fullName evidence="8">TF-B3 domain-containing protein</fullName>
    </recommendedName>
</protein>
<feature type="compositionally biased region" description="Low complexity" evidence="7">
    <location>
        <begin position="750"/>
        <end position="762"/>
    </location>
</feature>
<organism evidence="9 10">
    <name type="scientific">Thlaspi arvense</name>
    <name type="common">Field penny-cress</name>
    <dbReference type="NCBI Taxonomy" id="13288"/>
    <lineage>
        <taxon>Eukaryota</taxon>
        <taxon>Viridiplantae</taxon>
        <taxon>Streptophyta</taxon>
        <taxon>Embryophyta</taxon>
        <taxon>Tracheophyta</taxon>
        <taxon>Spermatophyta</taxon>
        <taxon>Magnoliopsida</taxon>
        <taxon>eudicotyledons</taxon>
        <taxon>Gunneridae</taxon>
        <taxon>Pentapetalae</taxon>
        <taxon>rosids</taxon>
        <taxon>malvids</taxon>
        <taxon>Brassicales</taxon>
        <taxon>Brassicaceae</taxon>
        <taxon>Thlaspideae</taxon>
        <taxon>Thlaspi</taxon>
    </lineage>
</organism>
<name>A0AAU9T044_THLAR</name>
<proteinExistence type="predicted"/>
<feature type="domain" description="TF-B3" evidence="8">
    <location>
        <begin position="605"/>
        <end position="701"/>
    </location>
</feature>
<feature type="domain" description="TF-B3" evidence="8">
    <location>
        <begin position="129"/>
        <end position="191"/>
    </location>
</feature>
<gene>
    <name evidence="9" type="ORF">TAV2_LOCUS22645</name>
</gene>
<evidence type="ECO:0000256" key="3">
    <source>
        <dbReference type="ARBA" id="ARBA00023125"/>
    </source>
</evidence>
<dbReference type="InterPro" id="IPR003340">
    <property type="entry name" value="B3_DNA-bd"/>
</dbReference>
<dbReference type="PROSITE" id="PS50863">
    <property type="entry name" value="B3"/>
    <property type="match status" value="5"/>
</dbReference>
<keyword evidence="2" id="KW-0805">Transcription regulation</keyword>
<dbReference type="CDD" id="cd10017">
    <property type="entry name" value="B3_DNA"/>
    <property type="match status" value="5"/>
</dbReference>
<evidence type="ECO:0000256" key="7">
    <source>
        <dbReference type="SAM" id="MobiDB-lite"/>
    </source>
</evidence>
<evidence type="ECO:0000256" key="1">
    <source>
        <dbReference type="ARBA" id="ARBA00004123"/>
    </source>
</evidence>
<dbReference type="GO" id="GO:0005634">
    <property type="term" value="C:nucleus"/>
    <property type="evidence" value="ECO:0007669"/>
    <property type="project" value="UniProtKB-SubCell"/>
</dbReference>
<keyword evidence="4" id="KW-0804">Transcription</keyword>